<name>A0A0D3H5K3_9ORYZ</name>
<evidence type="ECO:0000313" key="3">
    <source>
        <dbReference type="Proteomes" id="UP000026960"/>
    </source>
</evidence>
<sequence>MPVPRPPARHRVTAYKGDPSPFLAITISISLSSFPLSFTSLCPAFECRCRRRSSAEGSRRLPRPPVAEPRLAAAACRLCPGRVEHSERRKKRSRAEPLPSWPHLPFLPPITDSQAPHLPLSLKQQTSRGPRIIPSIYH</sequence>
<dbReference type="Gramene" id="OBART09G06430.1">
    <property type="protein sequence ID" value="OBART09G06430.1"/>
    <property type="gene ID" value="OBART09G06430"/>
</dbReference>
<accession>A0A0D3H5K3</accession>
<keyword evidence="3" id="KW-1185">Reference proteome</keyword>
<dbReference type="AlphaFoldDB" id="A0A0D3H5K3"/>
<protein>
    <submittedName>
        <fullName evidence="2">Uncharacterized protein</fullName>
    </submittedName>
</protein>
<feature type="transmembrane region" description="Helical" evidence="1">
    <location>
        <begin position="20"/>
        <end position="45"/>
    </location>
</feature>
<reference evidence="2" key="1">
    <citation type="journal article" date="2009" name="Rice">
        <title>De Novo Next Generation Sequencing of Plant Genomes.</title>
        <authorList>
            <person name="Rounsley S."/>
            <person name="Marri P.R."/>
            <person name="Yu Y."/>
            <person name="He R."/>
            <person name="Sisneros N."/>
            <person name="Goicoechea J.L."/>
            <person name="Lee S.J."/>
            <person name="Angelova A."/>
            <person name="Kudrna D."/>
            <person name="Luo M."/>
            <person name="Affourtit J."/>
            <person name="Desany B."/>
            <person name="Knight J."/>
            <person name="Niazi F."/>
            <person name="Egholm M."/>
            <person name="Wing R.A."/>
        </authorList>
    </citation>
    <scope>NUCLEOTIDE SEQUENCE [LARGE SCALE GENOMIC DNA]</scope>
    <source>
        <strain evidence="2">cv. IRGC 105608</strain>
    </source>
</reference>
<keyword evidence="1" id="KW-0812">Transmembrane</keyword>
<evidence type="ECO:0000256" key="1">
    <source>
        <dbReference type="SAM" id="Phobius"/>
    </source>
</evidence>
<evidence type="ECO:0000313" key="2">
    <source>
        <dbReference type="EnsemblPlants" id="OBART09G06430.1"/>
    </source>
</evidence>
<dbReference type="PaxDb" id="65489-OBART09G06430.1"/>
<dbReference type="Proteomes" id="UP000026960">
    <property type="component" value="Chromosome 9"/>
</dbReference>
<reference evidence="2" key="2">
    <citation type="submission" date="2015-03" db="UniProtKB">
        <authorList>
            <consortium name="EnsemblPlants"/>
        </authorList>
    </citation>
    <scope>IDENTIFICATION</scope>
</reference>
<organism evidence="2">
    <name type="scientific">Oryza barthii</name>
    <dbReference type="NCBI Taxonomy" id="65489"/>
    <lineage>
        <taxon>Eukaryota</taxon>
        <taxon>Viridiplantae</taxon>
        <taxon>Streptophyta</taxon>
        <taxon>Embryophyta</taxon>
        <taxon>Tracheophyta</taxon>
        <taxon>Spermatophyta</taxon>
        <taxon>Magnoliopsida</taxon>
        <taxon>Liliopsida</taxon>
        <taxon>Poales</taxon>
        <taxon>Poaceae</taxon>
        <taxon>BOP clade</taxon>
        <taxon>Oryzoideae</taxon>
        <taxon>Oryzeae</taxon>
        <taxon>Oryzinae</taxon>
        <taxon>Oryza</taxon>
    </lineage>
</organism>
<proteinExistence type="predicted"/>
<dbReference type="HOGENOM" id="CLU_1858296_0_0_1"/>
<keyword evidence="1" id="KW-0472">Membrane</keyword>
<keyword evidence="1" id="KW-1133">Transmembrane helix</keyword>
<dbReference type="EnsemblPlants" id="OBART09G06430.1">
    <property type="protein sequence ID" value="OBART09G06430.1"/>
    <property type="gene ID" value="OBART09G06430"/>
</dbReference>